<dbReference type="GO" id="GO:0006310">
    <property type="term" value="P:DNA recombination"/>
    <property type="evidence" value="ECO:0007669"/>
    <property type="project" value="UniProtKB-KW"/>
</dbReference>
<dbReference type="InterPro" id="IPR013762">
    <property type="entry name" value="Integrase-like_cat_sf"/>
</dbReference>
<evidence type="ECO:0000256" key="1">
    <source>
        <dbReference type="ARBA" id="ARBA00023172"/>
    </source>
</evidence>
<feature type="domain" description="Tyr recombinase" evidence="2">
    <location>
        <begin position="1"/>
        <end position="56"/>
    </location>
</feature>
<evidence type="ECO:0000313" key="4">
    <source>
        <dbReference type="Proteomes" id="UP000320216"/>
    </source>
</evidence>
<gene>
    <name evidence="3" type="ORF">FPZ11_03810</name>
</gene>
<dbReference type="Gene3D" id="1.10.443.10">
    <property type="entry name" value="Intergrase catalytic core"/>
    <property type="match status" value="1"/>
</dbReference>
<evidence type="ECO:0000259" key="2">
    <source>
        <dbReference type="PROSITE" id="PS51898"/>
    </source>
</evidence>
<dbReference type="GO" id="GO:0003677">
    <property type="term" value="F:DNA binding"/>
    <property type="evidence" value="ECO:0007669"/>
    <property type="project" value="InterPro"/>
</dbReference>
<keyword evidence="1" id="KW-0233">DNA recombination</keyword>
<evidence type="ECO:0000313" key="3">
    <source>
        <dbReference type="EMBL" id="QDZ16673.1"/>
    </source>
</evidence>
<dbReference type="EMBL" id="CP042305">
    <property type="protein sequence ID" value="QDZ16673.1"/>
    <property type="molecule type" value="Genomic_DNA"/>
</dbReference>
<dbReference type="AlphaFoldDB" id="A0A5B8M8E0"/>
<organism evidence="3 4">
    <name type="scientific">Humibacter ginsenosidimutans</name>
    <dbReference type="NCBI Taxonomy" id="2599293"/>
    <lineage>
        <taxon>Bacteria</taxon>
        <taxon>Bacillati</taxon>
        <taxon>Actinomycetota</taxon>
        <taxon>Actinomycetes</taxon>
        <taxon>Micrococcales</taxon>
        <taxon>Microbacteriaceae</taxon>
        <taxon>Humibacter</taxon>
    </lineage>
</organism>
<reference evidence="3 4" key="1">
    <citation type="submission" date="2019-07" db="EMBL/GenBank/DDBJ databases">
        <title>Full genome sequence of Humibacter sp. WJ7-1.</title>
        <authorList>
            <person name="Im W.-T."/>
        </authorList>
    </citation>
    <scope>NUCLEOTIDE SEQUENCE [LARGE SCALE GENOMIC DNA]</scope>
    <source>
        <strain evidence="3 4">WJ7-1</strain>
    </source>
</reference>
<accession>A0A5B8M8E0</accession>
<sequence length="64" mass="7223">MRWHDLRHTYASLMLAAGIWPHKVSHWMGHASLVTTDTVYGHLYPSDYSAETAQYEAFSVAAEG</sequence>
<keyword evidence="4" id="KW-1185">Reference proteome</keyword>
<protein>
    <submittedName>
        <fullName evidence="3">Tyrosine-type recombinase/integrase</fullName>
    </submittedName>
</protein>
<dbReference type="Proteomes" id="UP000320216">
    <property type="component" value="Chromosome"/>
</dbReference>
<dbReference type="InterPro" id="IPR011010">
    <property type="entry name" value="DNA_brk_join_enz"/>
</dbReference>
<dbReference type="InterPro" id="IPR002104">
    <property type="entry name" value="Integrase_catalytic"/>
</dbReference>
<dbReference type="PROSITE" id="PS51898">
    <property type="entry name" value="TYR_RECOMBINASE"/>
    <property type="match status" value="1"/>
</dbReference>
<dbReference type="KEGG" id="huw:FPZ11_03810"/>
<dbReference type="GO" id="GO:0015074">
    <property type="term" value="P:DNA integration"/>
    <property type="evidence" value="ECO:0007669"/>
    <property type="project" value="InterPro"/>
</dbReference>
<dbReference type="OrthoDB" id="1822491at2"/>
<dbReference type="Pfam" id="PF00589">
    <property type="entry name" value="Phage_integrase"/>
    <property type="match status" value="1"/>
</dbReference>
<name>A0A5B8M8E0_9MICO</name>
<dbReference type="SUPFAM" id="SSF56349">
    <property type="entry name" value="DNA breaking-rejoining enzymes"/>
    <property type="match status" value="1"/>
</dbReference>
<proteinExistence type="predicted"/>